<evidence type="ECO:0008006" key="3">
    <source>
        <dbReference type="Google" id="ProtNLM"/>
    </source>
</evidence>
<gene>
    <name evidence="1" type="ORF">BOKJ2_LOCUS11458</name>
</gene>
<name>A0A811LCE1_9BILA</name>
<dbReference type="Gene3D" id="2.10.110.10">
    <property type="entry name" value="Cysteine Rich Protein"/>
    <property type="match status" value="1"/>
</dbReference>
<dbReference type="AlphaFoldDB" id="A0A811LCE1"/>
<protein>
    <recommendedName>
        <fullName evidence="3">LIM zinc-binding domain-containing protein</fullName>
    </recommendedName>
</protein>
<sequence>MADEDYNKHTISLGFDAIGAEVINNRVYKFDSLKWLYGAQVTGWKHNTMSTNRCESCYTTEKPAVSRKKRMVCDDCFECFVCQKKLSSERVCILLDRFYCLDCRGYYQHHRHLIASLGSGPVCRKFLD</sequence>
<proteinExistence type="predicted"/>
<dbReference type="Proteomes" id="UP000783686">
    <property type="component" value="Unassembled WGS sequence"/>
</dbReference>
<comment type="caution">
    <text evidence="1">The sequence shown here is derived from an EMBL/GenBank/DDBJ whole genome shotgun (WGS) entry which is preliminary data.</text>
</comment>
<accession>A0A811LCE1</accession>
<dbReference type="EMBL" id="CAJFCW020000005">
    <property type="protein sequence ID" value="CAG9120528.1"/>
    <property type="molecule type" value="Genomic_DNA"/>
</dbReference>
<dbReference type="EMBL" id="CAJFDH010000005">
    <property type="protein sequence ID" value="CAD5225197.1"/>
    <property type="molecule type" value="Genomic_DNA"/>
</dbReference>
<keyword evidence="2" id="KW-1185">Reference proteome</keyword>
<evidence type="ECO:0000313" key="1">
    <source>
        <dbReference type="EMBL" id="CAD5225197.1"/>
    </source>
</evidence>
<reference evidence="1" key="1">
    <citation type="submission" date="2020-09" db="EMBL/GenBank/DDBJ databases">
        <authorList>
            <person name="Kikuchi T."/>
        </authorList>
    </citation>
    <scope>NUCLEOTIDE SEQUENCE</scope>
    <source>
        <strain evidence="1">SH1</strain>
    </source>
</reference>
<evidence type="ECO:0000313" key="2">
    <source>
        <dbReference type="Proteomes" id="UP000614601"/>
    </source>
</evidence>
<organism evidence="1 2">
    <name type="scientific">Bursaphelenchus okinawaensis</name>
    <dbReference type="NCBI Taxonomy" id="465554"/>
    <lineage>
        <taxon>Eukaryota</taxon>
        <taxon>Metazoa</taxon>
        <taxon>Ecdysozoa</taxon>
        <taxon>Nematoda</taxon>
        <taxon>Chromadorea</taxon>
        <taxon>Rhabditida</taxon>
        <taxon>Tylenchina</taxon>
        <taxon>Tylenchomorpha</taxon>
        <taxon>Aphelenchoidea</taxon>
        <taxon>Aphelenchoididae</taxon>
        <taxon>Bursaphelenchus</taxon>
    </lineage>
</organism>
<dbReference type="Proteomes" id="UP000614601">
    <property type="component" value="Unassembled WGS sequence"/>
</dbReference>